<dbReference type="Pfam" id="PF03479">
    <property type="entry name" value="PCC"/>
    <property type="match status" value="1"/>
</dbReference>
<gene>
    <name evidence="2" type="ORF">VRLFYP33_00357</name>
</gene>
<name>A0A6N2Z3M2_9FIRM</name>
<dbReference type="AlphaFoldDB" id="A0A6N2Z3M2"/>
<dbReference type="PIRSF" id="PIRSF016702">
    <property type="entry name" value="DNA_bp_PD1"/>
    <property type="match status" value="1"/>
</dbReference>
<dbReference type="SUPFAM" id="SSF117856">
    <property type="entry name" value="AF0104/ALDC/Ptd012-like"/>
    <property type="match status" value="1"/>
</dbReference>
<dbReference type="CDD" id="cd11378">
    <property type="entry name" value="DUF296"/>
    <property type="match status" value="1"/>
</dbReference>
<proteinExistence type="predicted"/>
<dbReference type="PROSITE" id="PS51742">
    <property type="entry name" value="PPC"/>
    <property type="match status" value="1"/>
</dbReference>
<dbReference type="RefSeq" id="WP_021841116.1">
    <property type="nucleotide sequence ID" value="NZ_CACRUX010000012.1"/>
</dbReference>
<organism evidence="2">
    <name type="scientific">Veillonella ratti</name>
    <dbReference type="NCBI Taxonomy" id="103892"/>
    <lineage>
        <taxon>Bacteria</taxon>
        <taxon>Bacillati</taxon>
        <taxon>Bacillota</taxon>
        <taxon>Negativicutes</taxon>
        <taxon>Veillonellales</taxon>
        <taxon>Veillonellaceae</taxon>
        <taxon>Veillonella</taxon>
    </lineage>
</organism>
<dbReference type="InterPro" id="IPR025707">
    <property type="entry name" value="DNA_bp_PD1"/>
</dbReference>
<dbReference type="Gene3D" id="3.30.1330.80">
    <property type="entry name" value="Hypothetical protein, similar to alpha- acetolactate decarboxylase, domain 2"/>
    <property type="match status" value="1"/>
</dbReference>
<sequence>MQYKRLGNTHIAFRLNPGEELVSSIETIARKEGVTSAMIQGLGATNDIVLETYHADEKKYYHHRLTGDFEITSITGTIDQLNDDYYAHLHITIADQEGNSHGGHLTSAVISVTAEMILTLLPEDIHRGYDKDADLNLWQLDK</sequence>
<dbReference type="PANTHER" id="PTHR34988:SF1">
    <property type="entry name" value="DNA-BINDING PROTEIN"/>
    <property type="match status" value="1"/>
</dbReference>
<dbReference type="PANTHER" id="PTHR34988">
    <property type="entry name" value="PROTEIN, PUTATIVE-RELATED"/>
    <property type="match status" value="1"/>
</dbReference>
<accession>A0A6N2Z3M2</accession>
<dbReference type="InterPro" id="IPR005175">
    <property type="entry name" value="PPC_dom"/>
</dbReference>
<evidence type="ECO:0000259" key="1">
    <source>
        <dbReference type="PROSITE" id="PS51742"/>
    </source>
</evidence>
<reference evidence="2" key="1">
    <citation type="submission" date="2019-11" db="EMBL/GenBank/DDBJ databases">
        <authorList>
            <person name="Feng L."/>
        </authorList>
    </citation>
    <scope>NUCLEOTIDE SEQUENCE</scope>
    <source>
        <strain evidence="2">VrattiLFYP33</strain>
    </source>
</reference>
<evidence type="ECO:0000313" key="2">
    <source>
        <dbReference type="EMBL" id="VYT71772.1"/>
    </source>
</evidence>
<dbReference type="EMBL" id="CACRUX010000012">
    <property type="protein sequence ID" value="VYT71772.1"/>
    <property type="molecule type" value="Genomic_DNA"/>
</dbReference>
<protein>
    <recommendedName>
        <fullName evidence="1">PPC domain-containing protein</fullName>
    </recommendedName>
</protein>
<feature type="domain" description="PPC" evidence="1">
    <location>
        <begin position="4"/>
        <end position="141"/>
    </location>
</feature>